<dbReference type="Proteomes" id="UP000596929">
    <property type="component" value="Unassembled WGS sequence"/>
</dbReference>
<sequence>MRYRFGSKGELNIHSTNCNLKNRWVVLSPSKMEEICAGNWRWFYSISNRRDERTNLSLGYDDNIGKPVIVKTIEYRANDLKDETSIRKRRSVLIEQVNILNSLSSPLLPEPLDWFYVNNNYDRNMDEALRESEPVLILDFEQASTLTNEVNRHSFRYRNYNGISTNKIDSSKVARLGLSILNFLRLLKEKNYAYLALSPEHILLLKDYVPRFVGLGRICKLRNGHLDSNHINFGRTLLGYSAPELNDISDNWGEFATSEEVGAFSLGVILHQIIIESDKFEENTLKNGSFFYPNGVTESIIKNQSSGKALHRLISGLCDHNPKTRLVDYDYIEEILKSIDLGKGREIVNKNGVIKEYNNDLGIGRIIDNSGKEFTFYKNAVDKRLLGKLDIGRSVIFSRVEYDDLMSISEVKDTISIASFKQIELIENRETISNNNSTQPSYSNKPKKDGWCFISTAAYGTSLAPKLDLLRWYRDNVLIKSNIGRESLEFYFRYSPNIANKLRGMHIRKYIIRTIVDFEAELVKCIKKLSNSSIQYSVLAGLIFIIYILLFILAYIFVIPERVFNIETTTSRGENE</sequence>
<dbReference type="InterPro" id="IPR011009">
    <property type="entry name" value="Kinase-like_dom_sf"/>
</dbReference>
<evidence type="ECO:0000259" key="2">
    <source>
        <dbReference type="PROSITE" id="PS50011"/>
    </source>
</evidence>
<organism evidence="3 4">
    <name type="scientific">Clostridium hominis</name>
    <dbReference type="NCBI Taxonomy" id="2763036"/>
    <lineage>
        <taxon>Bacteria</taxon>
        <taxon>Bacillati</taxon>
        <taxon>Bacillota</taxon>
        <taxon>Clostridia</taxon>
        <taxon>Eubacteriales</taxon>
        <taxon>Clostridiaceae</taxon>
        <taxon>Clostridium</taxon>
    </lineage>
</organism>
<name>A0ABR7DB03_9CLOT</name>
<dbReference type="Gene3D" id="1.10.510.10">
    <property type="entry name" value="Transferase(Phosphotransferase) domain 1"/>
    <property type="match status" value="1"/>
</dbReference>
<keyword evidence="1" id="KW-0472">Membrane</keyword>
<accession>A0ABR7DB03</accession>
<keyword evidence="1" id="KW-1133">Transmembrane helix</keyword>
<dbReference type="GO" id="GO:0016301">
    <property type="term" value="F:kinase activity"/>
    <property type="evidence" value="ECO:0007669"/>
    <property type="project" value="UniProtKB-KW"/>
</dbReference>
<dbReference type="NCBIfam" id="NF041770">
    <property type="entry name" value="CFI_box_CTERM"/>
    <property type="match status" value="1"/>
</dbReference>
<keyword evidence="4" id="KW-1185">Reference proteome</keyword>
<keyword evidence="1" id="KW-0812">Transmembrane</keyword>
<gene>
    <name evidence="3" type="ORF">H8S20_06650</name>
</gene>
<evidence type="ECO:0000313" key="4">
    <source>
        <dbReference type="Proteomes" id="UP000596929"/>
    </source>
</evidence>
<dbReference type="SUPFAM" id="SSF56112">
    <property type="entry name" value="Protein kinase-like (PK-like)"/>
    <property type="match status" value="1"/>
</dbReference>
<reference evidence="3 4" key="1">
    <citation type="submission" date="2020-08" db="EMBL/GenBank/DDBJ databases">
        <title>Genome public.</title>
        <authorList>
            <person name="Liu C."/>
            <person name="Sun Q."/>
        </authorList>
    </citation>
    <scope>NUCLEOTIDE SEQUENCE [LARGE SCALE GENOMIC DNA]</scope>
    <source>
        <strain evidence="3 4">NSJ-6</strain>
    </source>
</reference>
<proteinExistence type="predicted"/>
<feature type="domain" description="Protein kinase" evidence="2">
    <location>
        <begin position="29"/>
        <end position="339"/>
    </location>
</feature>
<keyword evidence="3" id="KW-0418">Kinase</keyword>
<dbReference type="EMBL" id="JACOOO010000012">
    <property type="protein sequence ID" value="MBC5628575.1"/>
    <property type="molecule type" value="Genomic_DNA"/>
</dbReference>
<dbReference type="RefSeq" id="WP_186859613.1">
    <property type="nucleotide sequence ID" value="NZ_JACOOO010000012.1"/>
</dbReference>
<dbReference type="InterPro" id="IPR000719">
    <property type="entry name" value="Prot_kinase_dom"/>
</dbReference>
<keyword evidence="3" id="KW-0808">Transferase</keyword>
<protein>
    <submittedName>
        <fullName evidence="3">Protein kinase family protein</fullName>
    </submittedName>
</protein>
<feature type="transmembrane region" description="Helical" evidence="1">
    <location>
        <begin position="534"/>
        <end position="558"/>
    </location>
</feature>
<dbReference type="PROSITE" id="PS50011">
    <property type="entry name" value="PROTEIN_KINASE_DOM"/>
    <property type="match status" value="1"/>
</dbReference>
<dbReference type="InterPro" id="IPR049886">
    <property type="entry name" value="CFI_box_CTERM_dom"/>
</dbReference>
<evidence type="ECO:0000313" key="3">
    <source>
        <dbReference type="EMBL" id="MBC5628575.1"/>
    </source>
</evidence>
<evidence type="ECO:0000256" key="1">
    <source>
        <dbReference type="SAM" id="Phobius"/>
    </source>
</evidence>
<comment type="caution">
    <text evidence="3">The sequence shown here is derived from an EMBL/GenBank/DDBJ whole genome shotgun (WGS) entry which is preliminary data.</text>
</comment>